<feature type="transmembrane region" description="Helical" evidence="1">
    <location>
        <begin position="131"/>
        <end position="148"/>
    </location>
</feature>
<dbReference type="Proteomes" id="UP000680279">
    <property type="component" value="Unassembled WGS sequence"/>
</dbReference>
<comment type="caution">
    <text evidence="2">The sequence shown here is derived from an EMBL/GenBank/DDBJ whole genome shotgun (WGS) entry which is preliminary data.</text>
</comment>
<keyword evidence="1" id="KW-0472">Membrane</keyword>
<keyword evidence="1" id="KW-1133">Transmembrane helix</keyword>
<evidence type="ECO:0000313" key="3">
    <source>
        <dbReference type="Proteomes" id="UP000680279"/>
    </source>
</evidence>
<feature type="transmembrane region" description="Helical" evidence="1">
    <location>
        <begin position="39"/>
        <end position="62"/>
    </location>
</feature>
<dbReference type="RefSeq" id="WP_018707028.1">
    <property type="nucleotide sequence ID" value="NZ_BOQT01000005.1"/>
</dbReference>
<proteinExistence type="predicted"/>
<evidence type="ECO:0000256" key="1">
    <source>
        <dbReference type="SAM" id="Phobius"/>
    </source>
</evidence>
<accession>A0ABQ4K6C0</accession>
<evidence type="ECO:0000313" key="2">
    <source>
        <dbReference type="EMBL" id="GIN20688.1"/>
    </source>
</evidence>
<keyword evidence="3" id="KW-1185">Reference proteome</keyword>
<protein>
    <submittedName>
        <fullName evidence="2">Quaternary ammonium transporter</fullName>
    </submittedName>
</protein>
<organism evidence="2 3">
    <name type="scientific">Siminovitchia fordii</name>
    <dbReference type="NCBI Taxonomy" id="254759"/>
    <lineage>
        <taxon>Bacteria</taxon>
        <taxon>Bacillati</taxon>
        <taxon>Bacillota</taxon>
        <taxon>Bacilli</taxon>
        <taxon>Bacillales</taxon>
        <taxon>Bacillaceae</taxon>
        <taxon>Siminovitchia</taxon>
    </lineage>
</organism>
<keyword evidence="1" id="KW-0812">Transmembrane</keyword>
<reference evidence="2 3" key="1">
    <citation type="submission" date="2021-03" db="EMBL/GenBank/DDBJ databases">
        <title>Antimicrobial resistance genes in bacteria isolated from Japanese honey, and their potential for conferring macrolide and lincosamide resistance in the American foulbrood pathogen Paenibacillus larvae.</title>
        <authorList>
            <person name="Okamoto M."/>
            <person name="Kumagai M."/>
            <person name="Kanamori H."/>
            <person name="Takamatsu D."/>
        </authorList>
    </citation>
    <scope>NUCLEOTIDE SEQUENCE [LARGE SCALE GENOMIC DNA]</scope>
    <source>
        <strain evidence="2 3">J1TS3</strain>
    </source>
</reference>
<gene>
    <name evidence="2" type="ORF">J1TS3_18220</name>
</gene>
<feature type="transmembrane region" description="Helical" evidence="1">
    <location>
        <begin position="100"/>
        <end position="125"/>
    </location>
</feature>
<dbReference type="EMBL" id="BOQT01000005">
    <property type="protein sequence ID" value="GIN20688.1"/>
    <property type="molecule type" value="Genomic_DNA"/>
</dbReference>
<name>A0ABQ4K6C0_9BACI</name>
<feature type="transmembrane region" description="Helical" evidence="1">
    <location>
        <begin position="6"/>
        <end position="27"/>
    </location>
</feature>
<dbReference type="Pfam" id="PF03596">
    <property type="entry name" value="Cad"/>
    <property type="match status" value="1"/>
</dbReference>
<dbReference type="InterPro" id="IPR004676">
    <property type="entry name" value="Cd-R_transporter"/>
</dbReference>
<sequence length="198" mass="22412">MLSLIASIIIFFIATNIDDLFFLMTWFSQVKTTEQKLCIVAGQYLGFILILIFSFIGAIGAVQLSAEWIGLLGLAPIYIGIKSLRDLYQVRKDASHNLGWLFKVATITFANGADNIGVYIPFLAIHNLERIILLLVIFLVLVAVWCYLGNALVKQPFISRILELYVQKMVPFVFITLGILIMIRQGTLIYFYRVLLIT</sequence>
<feature type="transmembrane region" description="Helical" evidence="1">
    <location>
        <begin position="169"/>
        <end position="192"/>
    </location>
</feature>